<dbReference type="Gene3D" id="3.20.20.140">
    <property type="entry name" value="Metal-dependent hydrolases"/>
    <property type="match status" value="1"/>
</dbReference>
<dbReference type="SUPFAM" id="SSF89550">
    <property type="entry name" value="PHP domain-like"/>
    <property type="match status" value="1"/>
</dbReference>
<dbReference type="PANTHER" id="PTHR21039:SF0">
    <property type="entry name" value="HISTIDINOL-PHOSPHATASE"/>
    <property type="match status" value="1"/>
</dbReference>
<dbReference type="GO" id="GO:0000105">
    <property type="term" value="P:L-histidine biosynthetic process"/>
    <property type="evidence" value="ECO:0007669"/>
    <property type="project" value="UniProtKB-KW"/>
</dbReference>
<reference evidence="2" key="1">
    <citation type="submission" date="2018-05" db="EMBL/GenBank/DDBJ databases">
        <authorList>
            <person name="Lanie J.A."/>
            <person name="Ng W.-L."/>
            <person name="Kazmierczak K.M."/>
            <person name="Andrzejewski T.M."/>
            <person name="Davidsen T.M."/>
            <person name="Wayne K.J."/>
            <person name="Tettelin H."/>
            <person name="Glass J.I."/>
            <person name="Rusch D."/>
            <person name="Podicherti R."/>
            <person name="Tsui H.-C.T."/>
            <person name="Winkler M.E."/>
        </authorList>
    </citation>
    <scope>NUCLEOTIDE SEQUENCE</scope>
</reference>
<gene>
    <name evidence="2" type="ORF">METZ01_LOCUS438660</name>
</gene>
<evidence type="ECO:0000256" key="1">
    <source>
        <dbReference type="ARBA" id="ARBA00022801"/>
    </source>
</evidence>
<dbReference type="EMBL" id="UINC01177922">
    <property type="protein sequence ID" value="SVD85806.1"/>
    <property type="molecule type" value="Genomic_DNA"/>
</dbReference>
<protein>
    <submittedName>
        <fullName evidence="2">Uncharacterized protein</fullName>
    </submittedName>
</protein>
<evidence type="ECO:0000313" key="2">
    <source>
        <dbReference type="EMBL" id="SVD85806.1"/>
    </source>
</evidence>
<dbReference type="GO" id="GO:0005737">
    <property type="term" value="C:cytoplasm"/>
    <property type="evidence" value="ECO:0007669"/>
    <property type="project" value="TreeGrafter"/>
</dbReference>
<proteinExistence type="predicted"/>
<organism evidence="2">
    <name type="scientific">marine metagenome</name>
    <dbReference type="NCBI Taxonomy" id="408172"/>
    <lineage>
        <taxon>unclassified sequences</taxon>
        <taxon>metagenomes</taxon>
        <taxon>ecological metagenomes</taxon>
    </lineage>
</organism>
<dbReference type="PANTHER" id="PTHR21039">
    <property type="entry name" value="HISTIDINOL PHOSPHATASE-RELATED"/>
    <property type="match status" value="1"/>
</dbReference>
<dbReference type="InterPro" id="IPR016195">
    <property type="entry name" value="Pol/histidinol_Pase-like"/>
</dbReference>
<sequence>QARNLTGIVVTCHNPTNDGWSSSTRMGVGEFDDYVALVDAARQAWAGRVDVRLGLESDYVPGQEAWLEQLNGMAELHHVLGSVHPHLPQYKERYFQGDPIAFQRTYFEHLALAAETGLFDTLSHPDLVKVVYPAEWDVARVLDTICLSLDRIAATGTAMELNTSGLLQPVPEIYPGSHMLQEMQRRGIPVVIGADAHDPHRVAADFEAGLDQLHAVGYTHVSNFLNRQRRDIPIDVARASLHACSDTTGDRG</sequence>
<accession>A0A382YR76</accession>
<feature type="non-terminal residue" evidence="2">
    <location>
        <position position="1"/>
    </location>
</feature>
<dbReference type="InterPro" id="IPR010140">
    <property type="entry name" value="Histidinol_P_phosphatase_HisJ"/>
</dbReference>
<dbReference type="CDD" id="cd12110">
    <property type="entry name" value="PHP_HisPPase_Hisj_like"/>
    <property type="match status" value="1"/>
</dbReference>
<dbReference type="GO" id="GO:0004401">
    <property type="term" value="F:histidinol-phosphatase activity"/>
    <property type="evidence" value="ECO:0007669"/>
    <property type="project" value="UniProtKB-EC"/>
</dbReference>
<dbReference type="NCBIfam" id="TIGR01856">
    <property type="entry name" value="hisJ_fam"/>
    <property type="match status" value="1"/>
</dbReference>
<name>A0A382YR76_9ZZZZ</name>
<dbReference type="AlphaFoldDB" id="A0A382YR76"/>
<keyword evidence="1" id="KW-0378">Hydrolase</keyword>